<dbReference type="EMBL" id="LSYS01004144">
    <property type="protein sequence ID" value="OPJ80854.1"/>
    <property type="molecule type" value="Genomic_DNA"/>
</dbReference>
<feature type="compositionally biased region" description="Low complexity" evidence="1">
    <location>
        <begin position="17"/>
        <end position="27"/>
    </location>
</feature>
<accession>A0A1V4K8U7</accession>
<dbReference type="Proteomes" id="UP000190648">
    <property type="component" value="Unassembled WGS sequence"/>
</dbReference>
<evidence type="ECO:0000313" key="3">
    <source>
        <dbReference type="Proteomes" id="UP000190648"/>
    </source>
</evidence>
<dbReference type="AlphaFoldDB" id="A0A1V4K8U7"/>
<reference evidence="2 3" key="1">
    <citation type="submission" date="2016-02" db="EMBL/GenBank/DDBJ databases">
        <title>Band-tailed pigeon sequencing and assembly.</title>
        <authorList>
            <person name="Soares A.E."/>
            <person name="Novak B.J."/>
            <person name="Rice E.S."/>
            <person name="O'Connell B."/>
            <person name="Chang D."/>
            <person name="Weber S."/>
            <person name="Shapiro B."/>
        </authorList>
    </citation>
    <scope>NUCLEOTIDE SEQUENCE [LARGE SCALE GENOMIC DNA]</scope>
    <source>
        <strain evidence="2">BTP2013</strain>
        <tissue evidence="2">Blood</tissue>
    </source>
</reference>
<feature type="region of interest" description="Disordered" evidence="1">
    <location>
        <begin position="1"/>
        <end position="72"/>
    </location>
</feature>
<keyword evidence="3" id="KW-1185">Reference proteome</keyword>
<comment type="caution">
    <text evidence="2">The sequence shown here is derived from an EMBL/GenBank/DDBJ whole genome shotgun (WGS) entry which is preliminary data.</text>
</comment>
<organism evidence="2 3">
    <name type="scientific">Patagioenas fasciata monilis</name>
    <dbReference type="NCBI Taxonomy" id="372326"/>
    <lineage>
        <taxon>Eukaryota</taxon>
        <taxon>Metazoa</taxon>
        <taxon>Chordata</taxon>
        <taxon>Craniata</taxon>
        <taxon>Vertebrata</taxon>
        <taxon>Euteleostomi</taxon>
        <taxon>Archelosauria</taxon>
        <taxon>Archosauria</taxon>
        <taxon>Dinosauria</taxon>
        <taxon>Saurischia</taxon>
        <taxon>Theropoda</taxon>
        <taxon>Coelurosauria</taxon>
        <taxon>Aves</taxon>
        <taxon>Neognathae</taxon>
        <taxon>Neoaves</taxon>
        <taxon>Columbimorphae</taxon>
        <taxon>Columbiformes</taxon>
        <taxon>Columbidae</taxon>
        <taxon>Patagioenas</taxon>
    </lineage>
</organism>
<proteinExistence type="predicted"/>
<protein>
    <submittedName>
        <fullName evidence="2">Uncharacterized protein</fullName>
    </submittedName>
</protein>
<evidence type="ECO:0000256" key="1">
    <source>
        <dbReference type="SAM" id="MobiDB-lite"/>
    </source>
</evidence>
<gene>
    <name evidence="2" type="ORF">AV530_004264</name>
</gene>
<evidence type="ECO:0000313" key="2">
    <source>
        <dbReference type="EMBL" id="OPJ80854.1"/>
    </source>
</evidence>
<sequence length="72" mass="7337">MGRHTVPSNRPLAPLHASAARSSKARAVPPCKHDSSAQRHSLSTGASGEKITRRAGAGTYRSGSGHGGSFTG</sequence>
<name>A0A1V4K8U7_PATFA</name>